<dbReference type="OrthoDB" id="419933at2"/>
<dbReference type="Gene3D" id="3.40.50.300">
    <property type="entry name" value="P-loop containing nucleotide triphosphate hydrolases"/>
    <property type="match status" value="1"/>
</dbReference>
<dbReference type="SUPFAM" id="SSF52540">
    <property type="entry name" value="P-loop containing nucleoside triphosphate hydrolases"/>
    <property type="match status" value="1"/>
</dbReference>
<dbReference type="Proteomes" id="UP000237846">
    <property type="component" value="Unassembled WGS sequence"/>
</dbReference>
<evidence type="ECO:0000313" key="3">
    <source>
        <dbReference type="Proteomes" id="UP000237846"/>
    </source>
</evidence>
<comment type="caution">
    <text evidence="2">The sequence shown here is derived from an EMBL/GenBank/DDBJ whole genome shotgun (WGS) entry which is preliminary data.</text>
</comment>
<evidence type="ECO:0000259" key="1">
    <source>
        <dbReference type="SMART" id="SM00382"/>
    </source>
</evidence>
<dbReference type="InterPro" id="IPR003593">
    <property type="entry name" value="AAA+_ATPase"/>
</dbReference>
<dbReference type="AlphaFoldDB" id="A0A2T0PXN1"/>
<gene>
    <name evidence="2" type="ORF">CLV72_108286</name>
</gene>
<organism evidence="2 3">
    <name type="scientific">Allonocardiopsis opalescens</name>
    <dbReference type="NCBI Taxonomy" id="1144618"/>
    <lineage>
        <taxon>Bacteria</taxon>
        <taxon>Bacillati</taxon>
        <taxon>Actinomycetota</taxon>
        <taxon>Actinomycetes</taxon>
        <taxon>Streptosporangiales</taxon>
        <taxon>Allonocardiopsis</taxon>
    </lineage>
</organism>
<evidence type="ECO:0000313" key="2">
    <source>
        <dbReference type="EMBL" id="PRX96279.1"/>
    </source>
</evidence>
<dbReference type="SMART" id="SM00382">
    <property type="entry name" value="AAA"/>
    <property type="match status" value="1"/>
</dbReference>
<dbReference type="InterPro" id="IPR054567">
    <property type="entry name" value="NNH7"/>
</dbReference>
<dbReference type="EMBL" id="PVZC01000008">
    <property type="protein sequence ID" value="PRX96279.1"/>
    <property type="molecule type" value="Genomic_DNA"/>
</dbReference>
<feature type="domain" description="AAA+ ATPase" evidence="1">
    <location>
        <begin position="359"/>
        <end position="512"/>
    </location>
</feature>
<dbReference type="RefSeq" id="WP_106251093.1">
    <property type="nucleotide sequence ID" value="NZ_PVZC01000008.1"/>
</dbReference>
<dbReference type="Pfam" id="PF22738">
    <property type="entry name" value="NNH7"/>
    <property type="match status" value="1"/>
</dbReference>
<accession>A0A2T0PXN1</accession>
<reference evidence="2 3" key="1">
    <citation type="submission" date="2018-03" db="EMBL/GenBank/DDBJ databases">
        <title>Genomic Encyclopedia of Archaeal and Bacterial Type Strains, Phase II (KMG-II): from individual species to whole genera.</title>
        <authorList>
            <person name="Goeker M."/>
        </authorList>
    </citation>
    <scope>NUCLEOTIDE SEQUENCE [LARGE SCALE GENOMIC DNA]</scope>
    <source>
        <strain evidence="2 3">DSM 45601</strain>
    </source>
</reference>
<dbReference type="InterPro" id="IPR027417">
    <property type="entry name" value="P-loop_NTPase"/>
</dbReference>
<name>A0A2T0PXN1_9ACTN</name>
<protein>
    <recommendedName>
        <fullName evidence="1">AAA+ ATPase domain-containing protein</fullName>
    </recommendedName>
</protein>
<proteinExistence type="predicted"/>
<keyword evidence="3" id="KW-1185">Reference proteome</keyword>
<sequence>MPPRARPHALSYADAVRLLGADQSRLVRLLDLAAKAAAGFGTASTLGGLDLFAVREDAVKWGHEIVRSLRERITGISRMKRTDRLVAAHSIIVVTAFFEVLDEELQSANASLKLADLEINREEQVALAAGGSLPEHYRQLLGQLVSERIPLPSPHMPFESALHELDGYYKALAISLRRFVSGLAAWHEMDAGVRRRIEPSELDIAARAVSRYEELYLRLTADIPEFALWSGLRDHQATRRTVEGVGTELAVRLSALSTGLSGVRDLLQEMSGGRGATEARAELSAHYRAALDRPVLTERYPYPRVTLPPLADAYVNPHCRIALLGHDSLPASDDWWEEQAHPVEVQSGLLRHLSAPHAQSAPLVVLGHPGAGKSVLTTMLAAQLPANDFLPVRVELRAVAANASILDQVEEALRQRLQRRVEWRELADTADGALPVIMLDGFDELLQATGVHRSDYLNQVARFQQDSADRGRPVAAIVTSRTVVADRVLYPEGSAAMRLEPFDDDQVTAWLEVWNRTNADQLAARGVRPLTPEVALSQPELARQPLLLMLLALYDSAANALHGAAGLASADLYERLLTEFARREVRKHRPDLSSDDEENEIAEELDRLALVAVAMFVRRAQSVTESQLDRDLAVLRPGEPVAGGRGFSRPLTAAQIVVGRFFFVHESRATRDSEHERAFEFLHATFGEYLVARLVVHTLADLAVEHAAPARRRAHRTRPDDGFLFALLSFAVLTGREAQLDFTDDILARLPRDERHDCRAFTIELLADALDDQPTRAYRDYSPVRTPTSARLAAYSANLVALAVLASEGPLPVTDLLGVDEPRTPWSRYAHLWRGQLPIEEFNTFVDAFRVDWSSDYRLVIYRENGAPIILSDLRPGGRLFGSLATPDYLTDYRAPLESEFGLMMRRANFFQSYTRTASMHTLAPYAEYLGSGIGHWVYDFHSDHGVVDMATTGRLLLELRLRPISQSDIARRAALYQRCWELANGPDERVEWRGLVLRQLTEDAAQLNAEQMITIFNALDETAPLTPEDLIGVMRVFWRFHPAVQIFDDERALQVRELLITQGHPDPFPAGWVRDS</sequence>